<accession>A0A1E5G5H6</accession>
<dbReference type="Gene3D" id="3.40.50.1000">
    <property type="entry name" value="HAD superfamily/HAD-like"/>
    <property type="match status" value="1"/>
</dbReference>
<evidence type="ECO:0000256" key="1">
    <source>
        <dbReference type="ARBA" id="ARBA00009184"/>
    </source>
</evidence>
<dbReference type="Proteomes" id="UP000094296">
    <property type="component" value="Unassembled WGS sequence"/>
</dbReference>
<comment type="caution">
    <text evidence="5">The sequence shown here is derived from an EMBL/GenBank/DDBJ whole genome shotgun (WGS) entry which is preliminary data.</text>
</comment>
<dbReference type="InterPro" id="IPR023214">
    <property type="entry name" value="HAD_sf"/>
</dbReference>
<keyword evidence="3" id="KW-0378">Hydrolase</keyword>
<name>A0A1E5G5H6_9FIRM</name>
<dbReference type="GO" id="GO:0016787">
    <property type="term" value="F:hydrolase activity"/>
    <property type="evidence" value="ECO:0007669"/>
    <property type="project" value="UniProtKB-KW"/>
</dbReference>
<dbReference type="AlphaFoldDB" id="A0A1E5G5H6"/>
<evidence type="ECO:0000313" key="6">
    <source>
        <dbReference type="Proteomes" id="UP000094296"/>
    </source>
</evidence>
<keyword evidence="6" id="KW-1185">Reference proteome</keyword>
<keyword evidence="2" id="KW-0479">Metal-binding</keyword>
<dbReference type="EMBL" id="MIJE01000001">
    <property type="protein sequence ID" value="OEF98413.1"/>
    <property type="molecule type" value="Genomic_DNA"/>
</dbReference>
<dbReference type="NCBIfam" id="TIGR01488">
    <property type="entry name" value="HAD-SF-IB"/>
    <property type="match status" value="1"/>
</dbReference>
<dbReference type="Pfam" id="PF12710">
    <property type="entry name" value="HAD"/>
    <property type="match status" value="1"/>
</dbReference>
<evidence type="ECO:0000256" key="3">
    <source>
        <dbReference type="ARBA" id="ARBA00022801"/>
    </source>
</evidence>
<evidence type="ECO:0000313" key="5">
    <source>
        <dbReference type="EMBL" id="OEF98413.1"/>
    </source>
</evidence>
<dbReference type="InterPro" id="IPR050582">
    <property type="entry name" value="HAD-like_SerB"/>
</dbReference>
<dbReference type="OrthoDB" id="9794212at2"/>
<reference evidence="5 6" key="1">
    <citation type="submission" date="2016-09" db="EMBL/GenBank/DDBJ databases">
        <title>Draft genome sequence for the type strain of Desulfuribacillus alkaliarsenatis AHT28, an obligately anaerobic, sulfidogenic bacterium isolated from Russian soda lake sediments.</title>
        <authorList>
            <person name="Abin C.A."/>
            <person name="Hollibaugh J.T."/>
        </authorList>
    </citation>
    <scope>NUCLEOTIDE SEQUENCE [LARGE SCALE GENOMIC DNA]</scope>
    <source>
        <strain evidence="5 6">AHT28</strain>
    </source>
</reference>
<dbReference type="SUPFAM" id="SSF56784">
    <property type="entry name" value="HAD-like"/>
    <property type="match status" value="1"/>
</dbReference>
<proteinExistence type="inferred from homology"/>
<dbReference type="NCBIfam" id="TIGR01490">
    <property type="entry name" value="HAD-SF-IB-hyp1"/>
    <property type="match status" value="1"/>
</dbReference>
<gene>
    <name evidence="5" type="ORF">BHF68_01675</name>
</gene>
<dbReference type="STRING" id="766136.BHF68_01675"/>
<dbReference type="Gene3D" id="1.20.1440.100">
    <property type="entry name" value="SG protein - dephosphorylation function"/>
    <property type="match status" value="1"/>
</dbReference>
<dbReference type="InterPro" id="IPR006385">
    <property type="entry name" value="HAD_hydro_SerB1"/>
</dbReference>
<dbReference type="PANTHER" id="PTHR43344:SF13">
    <property type="entry name" value="PHOSPHATASE RV3661-RELATED"/>
    <property type="match status" value="1"/>
</dbReference>
<organism evidence="5 6">
    <name type="scientific">Desulfuribacillus alkaliarsenatis</name>
    <dbReference type="NCBI Taxonomy" id="766136"/>
    <lineage>
        <taxon>Bacteria</taxon>
        <taxon>Bacillati</taxon>
        <taxon>Bacillota</taxon>
        <taxon>Desulfuribacillia</taxon>
        <taxon>Desulfuribacillales</taxon>
        <taxon>Desulfuribacillaceae</taxon>
        <taxon>Desulfuribacillus</taxon>
    </lineage>
</organism>
<evidence type="ECO:0000256" key="4">
    <source>
        <dbReference type="ARBA" id="ARBA00022842"/>
    </source>
</evidence>
<evidence type="ECO:0000256" key="2">
    <source>
        <dbReference type="ARBA" id="ARBA00022723"/>
    </source>
</evidence>
<dbReference type="PANTHER" id="PTHR43344">
    <property type="entry name" value="PHOSPHOSERINE PHOSPHATASE"/>
    <property type="match status" value="1"/>
</dbReference>
<dbReference type="InterPro" id="IPR036412">
    <property type="entry name" value="HAD-like_sf"/>
</dbReference>
<protein>
    <submittedName>
        <fullName evidence="5">Uncharacterized protein</fullName>
    </submittedName>
</protein>
<dbReference type="GO" id="GO:0046872">
    <property type="term" value="F:metal ion binding"/>
    <property type="evidence" value="ECO:0007669"/>
    <property type="project" value="UniProtKB-KW"/>
</dbReference>
<dbReference type="RefSeq" id="WP_069641905.1">
    <property type="nucleotide sequence ID" value="NZ_MIJE01000001.1"/>
</dbReference>
<sequence length="234" mass="27216">MGKKIAVFDFDGTLYPFETFTFLIKQLKKQKGFQSRYYSFNLQFFTTYAKYKLKLMPKFMMREKALKTFVRLFKGLTEKEIYSFFEYAYADMKDRVNNNVLEELHKLKEQGYVIVLVSGAVKPLLEIVGRDIPFDIVIGSEIPITSGRFDEQKEIVYIQGNKKVKELESALDKYLPDERGTEVEVNWNDSAAYADSQSDLPVLELVGNPVCVSPEPKLRVIAEERKWRILEPNC</sequence>
<keyword evidence="4" id="KW-0460">Magnesium</keyword>
<comment type="similarity">
    <text evidence="1">Belongs to the HAD-like hydrolase superfamily. SerB family.</text>
</comment>